<keyword evidence="1 2" id="KW-0732">Signal</keyword>
<reference evidence="4" key="1">
    <citation type="journal article" date="2019" name="Int. J. Syst. Evol. Microbiol.">
        <title>The Global Catalogue of Microorganisms (GCM) 10K type strain sequencing project: providing services to taxonomists for standard genome sequencing and annotation.</title>
        <authorList>
            <consortium name="The Broad Institute Genomics Platform"/>
            <consortium name="The Broad Institute Genome Sequencing Center for Infectious Disease"/>
            <person name="Wu L."/>
            <person name="Ma J."/>
        </authorList>
    </citation>
    <scope>NUCLEOTIDE SEQUENCE [LARGE SCALE GENOMIC DNA]</scope>
    <source>
        <strain evidence="4">CGMCC 4.7466</strain>
    </source>
</reference>
<sequence>METLRVFGFCLMFFSLCFFACKEKSTAIKETEAHPAVRSDTLSGDEISGAQLARSYCSGCHMYPEPGLLDKKTWETYILPRMGHYYGIYESDTTRAGLIEGGRPGQLVEKLNIFPTTPTLDPAIYSKIKSFYLEEAPENLPPSSAGKISTGLRNFKVKKPPYKSKNPMTTLVKISSQNGFYISDAGTSTLSILDRNLKTVKSAPAPGGAVWIHEGENASYALVIGTFNPTDMNLGFLMRLPDRPGGDAKILAQDLHRPVHVDFGDFDGDGLEDFVICEYGKHTGSLSWWKQERDGSYRRNVLRNKPGATKAYVRDLNGNGRQDIIALFGQGDEGIFIYYNQGNGRFIEENVIRFPASYGSSYFNLFDFNNDGHEDIIFTAGDNADYDPVPKPYHGIRIFLNNGHNRFTEEFFYPLNGAYNAVPWDYDQDGDIDIVAISFFPDYENSSEESFIYLENKGDIQFEASTFEGSSEGRWIVMDVGDIDGDGDVDIILGSMVFGTDYTEYFDKWMDHGLPFVILENTLK</sequence>
<dbReference type="SUPFAM" id="SSF69318">
    <property type="entry name" value="Integrin alpha N-terminal domain"/>
    <property type="match status" value="1"/>
</dbReference>
<name>A0ABV9SX39_9BACT</name>
<feature type="signal peptide" evidence="2">
    <location>
        <begin position="1"/>
        <end position="20"/>
    </location>
</feature>
<dbReference type="Gene3D" id="2.130.10.130">
    <property type="entry name" value="Integrin alpha, N-terminal"/>
    <property type="match status" value="2"/>
</dbReference>
<dbReference type="RefSeq" id="WP_377061902.1">
    <property type="nucleotide sequence ID" value="NZ_JBHSJJ010000002.1"/>
</dbReference>
<comment type="caution">
    <text evidence="3">The sequence shown here is derived from an EMBL/GenBank/DDBJ whole genome shotgun (WGS) entry which is preliminary data.</text>
</comment>
<dbReference type="SUPFAM" id="SSF46626">
    <property type="entry name" value="Cytochrome c"/>
    <property type="match status" value="1"/>
</dbReference>
<dbReference type="EMBL" id="JBHSJJ010000002">
    <property type="protein sequence ID" value="MFC4870914.1"/>
    <property type="molecule type" value="Genomic_DNA"/>
</dbReference>
<evidence type="ECO:0000313" key="3">
    <source>
        <dbReference type="EMBL" id="MFC4870914.1"/>
    </source>
</evidence>
<protein>
    <submittedName>
        <fullName evidence="3">FG-GAP repeat domain-containing protein</fullName>
    </submittedName>
</protein>
<evidence type="ECO:0000256" key="2">
    <source>
        <dbReference type="SAM" id="SignalP"/>
    </source>
</evidence>
<dbReference type="PANTHER" id="PTHR44103:SF1">
    <property type="entry name" value="PROPROTEIN CONVERTASE P"/>
    <property type="match status" value="1"/>
</dbReference>
<keyword evidence="4" id="KW-1185">Reference proteome</keyword>
<accession>A0ABV9SX39</accession>
<evidence type="ECO:0000256" key="1">
    <source>
        <dbReference type="ARBA" id="ARBA00022729"/>
    </source>
</evidence>
<gene>
    <name evidence="3" type="ORF">ACFPFU_04395</name>
</gene>
<dbReference type="InterPro" id="IPR028994">
    <property type="entry name" value="Integrin_alpha_N"/>
</dbReference>
<feature type="chain" id="PRO_5045770779" evidence="2">
    <location>
        <begin position="21"/>
        <end position="524"/>
    </location>
</feature>
<dbReference type="InterPro" id="IPR036909">
    <property type="entry name" value="Cyt_c-like_dom_sf"/>
</dbReference>
<proteinExistence type="predicted"/>
<organism evidence="3 4">
    <name type="scientific">Negadavirga shengliensis</name>
    <dbReference type="NCBI Taxonomy" id="1389218"/>
    <lineage>
        <taxon>Bacteria</taxon>
        <taxon>Pseudomonadati</taxon>
        <taxon>Bacteroidota</taxon>
        <taxon>Cytophagia</taxon>
        <taxon>Cytophagales</taxon>
        <taxon>Cyclobacteriaceae</taxon>
        <taxon>Negadavirga</taxon>
    </lineage>
</organism>
<evidence type="ECO:0000313" key="4">
    <source>
        <dbReference type="Proteomes" id="UP001595818"/>
    </source>
</evidence>
<dbReference type="InterPro" id="IPR013517">
    <property type="entry name" value="FG-GAP"/>
</dbReference>
<dbReference type="Pfam" id="PF13517">
    <property type="entry name" value="FG-GAP_3"/>
    <property type="match status" value="2"/>
</dbReference>
<dbReference type="PANTHER" id="PTHR44103">
    <property type="entry name" value="PROPROTEIN CONVERTASE P"/>
    <property type="match status" value="1"/>
</dbReference>
<dbReference type="Proteomes" id="UP001595818">
    <property type="component" value="Unassembled WGS sequence"/>
</dbReference>